<dbReference type="InterPro" id="IPR008915">
    <property type="entry name" value="Peptidase_M50"/>
</dbReference>
<gene>
    <name evidence="13" type="ORF">SAMN02745885_01171</name>
</gene>
<dbReference type="GO" id="GO:0004222">
    <property type="term" value="F:metalloendopeptidase activity"/>
    <property type="evidence" value="ECO:0007669"/>
    <property type="project" value="InterPro"/>
</dbReference>
<comment type="subcellular location">
    <subcellularLocation>
        <location evidence="2">Membrane</location>
        <topology evidence="2">Multi-pass membrane protein</topology>
    </subcellularLocation>
</comment>
<sequence>MTSFLVSVIATILVLGLLVLVHEAGHYFAGRAVGVKVYEFAIGFGPMLFGKTGRNQTLYSVRAIPLGGFVKFAGMDEEEDTDEDGALRYRPGEGFNEKKPWQKGLVILAGPLMNFVLTILILAGIFFKLGVPVIEPVIGEVIKNMPAEAAGLKPGDRIIAVNGKTVTDWEKVVQEIRKQEQGRVSLEILRNQKKMLIELRPKKDPATGQSMIGISPQPPKMKSVNLWEAAGYGVLYTGKITSTVLHYLANLFKMPDPTAGLAGPARISMEIGKAAQAGWLNLLQLAALLSLQLGLFNLLPIPALDGSRLLFVGWEGLVGRRVDPKRENIVHLVGFALLLVLMVVVTVNDISQLMK</sequence>
<dbReference type="GO" id="GO:0046872">
    <property type="term" value="F:metal ion binding"/>
    <property type="evidence" value="ECO:0007669"/>
    <property type="project" value="UniProtKB-KW"/>
</dbReference>
<evidence type="ECO:0000256" key="7">
    <source>
        <dbReference type="ARBA" id="ARBA00022833"/>
    </source>
</evidence>
<protein>
    <recommendedName>
        <fullName evidence="11">Zinc metalloprotease</fullName>
        <ecNumber evidence="11">3.4.24.-</ecNumber>
    </recommendedName>
</protein>
<dbReference type="Pfam" id="PF17820">
    <property type="entry name" value="PDZ_6"/>
    <property type="match status" value="1"/>
</dbReference>
<dbReference type="AlphaFoldDB" id="A0A1T4P7J9"/>
<accession>A0A1T4P7J9</accession>
<feature type="domain" description="PDZ" evidence="12">
    <location>
        <begin position="129"/>
        <end position="192"/>
    </location>
</feature>
<comment type="similarity">
    <text evidence="3 11">Belongs to the peptidase M50B family.</text>
</comment>
<evidence type="ECO:0000256" key="4">
    <source>
        <dbReference type="ARBA" id="ARBA00022670"/>
    </source>
</evidence>
<evidence type="ECO:0000256" key="10">
    <source>
        <dbReference type="ARBA" id="ARBA00023136"/>
    </source>
</evidence>
<evidence type="ECO:0000256" key="3">
    <source>
        <dbReference type="ARBA" id="ARBA00007931"/>
    </source>
</evidence>
<keyword evidence="14" id="KW-1185">Reference proteome</keyword>
<dbReference type="EMBL" id="FUXM01000010">
    <property type="protein sequence ID" value="SJZ87474.1"/>
    <property type="molecule type" value="Genomic_DNA"/>
</dbReference>
<comment type="cofactor">
    <cofactor evidence="1 11">
        <name>Zn(2+)</name>
        <dbReference type="ChEBI" id="CHEBI:29105"/>
    </cofactor>
</comment>
<evidence type="ECO:0000313" key="13">
    <source>
        <dbReference type="EMBL" id="SJZ87474.1"/>
    </source>
</evidence>
<dbReference type="CDD" id="cd23081">
    <property type="entry name" value="cpPDZ_EcRseP-like"/>
    <property type="match status" value="1"/>
</dbReference>
<evidence type="ECO:0000256" key="1">
    <source>
        <dbReference type="ARBA" id="ARBA00001947"/>
    </source>
</evidence>
<keyword evidence="7 11" id="KW-0862">Zinc</keyword>
<dbReference type="EC" id="3.4.24.-" evidence="11"/>
<keyword evidence="10 11" id="KW-0472">Membrane</keyword>
<evidence type="ECO:0000256" key="11">
    <source>
        <dbReference type="RuleBase" id="RU362031"/>
    </source>
</evidence>
<dbReference type="Proteomes" id="UP000189933">
    <property type="component" value="Unassembled WGS sequence"/>
</dbReference>
<evidence type="ECO:0000259" key="12">
    <source>
        <dbReference type="PROSITE" id="PS50106"/>
    </source>
</evidence>
<feature type="transmembrane region" description="Helical" evidence="11">
    <location>
        <begin position="279"/>
        <end position="299"/>
    </location>
</feature>
<dbReference type="CDD" id="cd06163">
    <property type="entry name" value="S2P-M50_PDZ_RseP-like"/>
    <property type="match status" value="1"/>
</dbReference>
<proteinExistence type="inferred from homology"/>
<evidence type="ECO:0000313" key="14">
    <source>
        <dbReference type="Proteomes" id="UP000189933"/>
    </source>
</evidence>
<evidence type="ECO:0000256" key="2">
    <source>
        <dbReference type="ARBA" id="ARBA00004141"/>
    </source>
</evidence>
<reference evidence="14" key="1">
    <citation type="submission" date="2017-02" db="EMBL/GenBank/DDBJ databases">
        <authorList>
            <person name="Varghese N."/>
            <person name="Submissions S."/>
        </authorList>
    </citation>
    <scope>NUCLEOTIDE SEQUENCE [LARGE SCALE GENOMIC DNA]</scope>
    <source>
        <strain evidence="14">DSM 16521</strain>
    </source>
</reference>
<dbReference type="OrthoDB" id="9782003at2"/>
<keyword evidence="4 13" id="KW-0645">Protease</keyword>
<dbReference type="PROSITE" id="PS50106">
    <property type="entry name" value="PDZ"/>
    <property type="match status" value="1"/>
</dbReference>
<dbReference type="InterPro" id="IPR041489">
    <property type="entry name" value="PDZ_6"/>
</dbReference>
<keyword evidence="11" id="KW-0479">Metal-binding</keyword>
<dbReference type="PANTHER" id="PTHR42837">
    <property type="entry name" value="REGULATOR OF SIGMA-E PROTEASE RSEP"/>
    <property type="match status" value="1"/>
</dbReference>
<dbReference type="InterPro" id="IPR004387">
    <property type="entry name" value="Pept_M50_Zn"/>
</dbReference>
<dbReference type="GO" id="GO:0006508">
    <property type="term" value="P:proteolysis"/>
    <property type="evidence" value="ECO:0007669"/>
    <property type="project" value="UniProtKB-KW"/>
</dbReference>
<evidence type="ECO:0000256" key="6">
    <source>
        <dbReference type="ARBA" id="ARBA00022801"/>
    </source>
</evidence>
<evidence type="ECO:0000256" key="5">
    <source>
        <dbReference type="ARBA" id="ARBA00022692"/>
    </source>
</evidence>
<evidence type="ECO:0000256" key="9">
    <source>
        <dbReference type="ARBA" id="ARBA00023049"/>
    </source>
</evidence>
<dbReference type="InterPro" id="IPR036034">
    <property type="entry name" value="PDZ_sf"/>
</dbReference>
<keyword evidence="9 11" id="KW-0482">Metalloprotease</keyword>
<dbReference type="Pfam" id="PF02163">
    <property type="entry name" value="Peptidase_M50"/>
    <property type="match status" value="1"/>
</dbReference>
<keyword evidence="5 11" id="KW-0812">Transmembrane</keyword>
<dbReference type="RefSeq" id="WP_078665254.1">
    <property type="nucleotide sequence ID" value="NZ_FUXM01000010.1"/>
</dbReference>
<feature type="transmembrane region" description="Helical" evidence="11">
    <location>
        <begin position="105"/>
        <end position="127"/>
    </location>
</feature>
<keyword evidence="8 11" id="KW-1133">Transmembrane helix</keyword>
<dbReference type="PANTHER" id="PTHR42837:SF2">
    <property type="entry name" value="MEMBRANE METALLOPROTEASE ARASP2, CHLOROPLASTIC-RELATED"/>
    <property type="match status" value="1"/>
</dbReference>
<dbReference type="SMART" id="SM00228">
    <property type="entry name" value="PDZ"/>
    <property type="match status" value="1"/>
</dbReference>
<dbReference type="SUPFAM" id="SSF50156">
    <property type="entry name" value="PDZ domain-like"/>
    <property type="match status" value="1"/>
</dbReference>
<keyword evidence="6 11" id="KW-0378">Hydrolase</keyword>
<evidence type="ECO:0000256" key="8">
    <source>
        <dbReference type="ARBA" id="ARBA00022989"/>
    </source>
</evidence>
<name>A0A1T4P7J9_9FIRM</name>
<dbReference type="InterPro" id="IPR001478">
    <property type="entry name" value="PDZ"/>
</dbReference>
<dbReference type="GO" id="GO:0016020">
    <property type="term" value="C:membrane"/>
    <property type="evidence" value="ECO:0007669"/>
    <property type="project" value="UniProtKB-SubCell"/>
</dbReference>
<dbReference type="NCBIfam" id="TIGR00054">
    <property type="entry name" value="RIP metalloprotease RseP"/>
    <property type="match status" value="1"/>
</dbReference>
<feature type="transmembrane region" description="Helical" evidence="11">
    <location>
        <begin position="329"/>
        <end position="347"/>
    </location>
</feature>
<dbReference type="Gene3D" id="2.30.42.10">
    <property type="match status" value="1"/>
</dbReference>
<organism evidence="13 14">
    <name type="scientific">Carboxydocella sporoproducens DSM 16521</name>
    <dbReference type="NCBI Taxonomy" id="1121270"/>
    <lineage>
        <taxon>Bacteria</taxon>
        <taxon>Bacillati</taxon>
        <taxon>Bacillota</taxon>
        <taxon>Clostridia</taxon>
        <taxon>Eubacteriales</taxon>
        <taxon>Clostridiales Family XVI. Incertae Sedis</taxon>
        <taxon>Carboxydocella</taxon>
    </lineage>
</organism>